<dbReference type="PANTHER" id="PTHR34386:SF1">
    <property type="entry name" value="GLUTAREDOXIN-LIKE PROTEIN NRDH"/>
    <property type="match status" value="1"/>
</dbReference>
<protein>
    <recommendedName>
        <fullName evidence="2">DUF547 domain-containing protein</fullName>
    </recommendedName>
</protein>
<organism evidence="3 4">
    <name type="scientific">Vibrio genomosp. F6 str. FF-238</name>
    <dbReference type="NCBI Taxonomy" id="1191298"/>
    <lineage>
        <taxon>Bacteria</taxon>
        <taxon>Pseudomonadati</taxon>
        <taxon>Pseudomonadota</taxon>
        <taxon>Gammaproteobacteria</taxon>
        <taxon>Vibrionales</taxon>
        <taxon>Vibrionaceae</taxon>
        <taxon>Vibrio</taxon>
    </lineage>
</organism>
<dbReference type="GO" id="GO:0045454">
    <property type="term" value="P:cell redox homeostasis"/>
    <property type="evidence" value="ECO:0007669"/>
    <property type="project" value="TreeGrafter"/>
</dbReference>
<dbReference type="PANTHER" id="PTHR34386">
    <property type="entry name" value="GLUTAREDOXIN"/>
    <property type="match status" value="1"/>
</dbReference>
<dbReference type="AlphaFoldDB" id="A0A1E5D841"/>
<evidence type="ECO:0000313" key="4">
    <source>
        <dbReference type="Proteomes" id="UP000094165"/>
    </source>
</evidence>
<keyword evidence="1" id="KW-0732">Signal</keyword>
<evidence type="ECO:0000256" key="1">
    <source>
        <dbReference type="SAM" id="SignalP"/>
    </source>
</evidence>
<proteinExistence type="predicted"/>
<dbReference type="Pfam" id="PF04784">
    <property type="entry name" value="DUF547"/>
    <property type="match status" value="1"/>
</dbReference>
<evidence type="ECO:0000313" key="3">
    <source>
        <dbReference type="EMBL" id="OEE79861.1"/>
    </source>
</evidence>
<gene>
    <name evidence="3" type="ORF">A130_01940</name>
</gene>
<feature type="domain" description="DUF547" evidence="2">
    <location>
        <begin position="87"/>
        <end position="198"/>
    </location>
</feature>
<reference evidence="3 4" key="1">
    <citation type="journal article" date="2012" name="Science">
        <title>Ecological populations of bacteria act as socially cohesive units of antibiotic production and resistance.</title>
        <authorList>
            <person name="Cordero O.X."/>
            <person name="Wildschutte H."/>
            <person name="Kirkup B."/>
            <person name="Proehl S."/>
            <person name="Ngo L."/>
            <person name="Hussain F."/>
            <person name="Le Roux F."/>
            <person name="Mincer T."/>
            <person name="Polz M.F."/>
        </authorList>
    </citation>
    <scope>NUCLEOTIDE SEQUENCE [LARGE SCALE GENOMIC DNA]</scope>
    <source>
        <strain evidence="3 4">FF-238</strain>
    </source>
</reference>
<dbReference type="InterPro" id="IPR051548">
    <property type="entry name" value="Grx-like_ET"/>
</dbReference>
<sequence>MKYILSILIILFSTSSFAAPKSDLWSYWNQSDETNTAKISHQSWQEMLNQYLSVEGENTLFAYDKVTIADQDKLTNYLQQLASLDPRHYSKDEQYAYWVNFYNALTVNIIIENYPIESITKLGGFFSFGPWGENITTVAGKTLTLNDIEHRILRPIWQDPRTHYAVNCASLGCPNLQATAFRADNAEQLLELAATQYINSDKGVLRQGKNLQLSSIYDWFIEDFGSEEMLFQHLGSYRNDLADFKGKITYDYDWNLNKK</sequence>
<comment type="caution">
    <text evidence="3">The sequence shown here is derived from an EMBL/GenBank/DDBJ whole genome shotgun (WGS) entry which is preliminary data.</text>
</comment>
<dbReference type="RefSeq" id="WP_017051143.1">
    <property type="nucleotide sequence ID" value="NZ_AJYW02000017.1"/>
</dbReference>
<dbReference type="InterPro" id="IPR006869">
    <property type="entry name" value="DUF547"/>
</dbReference>
<dbReference type="EMBL" id="AJYW02000017">
    <property type="protein sequence ID" value="OEE79861.1"/>
    <property type="molecule type" value="Genomic_DNA"/>
</dbReference>
<dbReference type="GO" id="GO:0009055">
    <property type="term" value="F:electron transfer activity"/>
    <property type="evidence" value="ECO:0007669"/>
    <property type="project" value="TreeGrafter"/>
</dbReference>
<name>A0A1E5D841_9VIBR</name>
<accession>A0A1E5D841</accession>
<feature type="signal peptide" evidence="1">
    <location>
        <begin position="1"/>
        <end position="18"/>
    </location>
</feature>
<feature type="chain" id="PRO_5009173618" description="DUF547 domain-containing protein" evidence="1">
    <location>
        <begin position="19"/>
        <end position="259"/>
    </location>
</feature>
<evidence type="ECO:0000259" key="2">
    <source>
        <dbReference type="Pfam" id="PF04784"/>
    </source>
</evidence>
<dbReference type="Proteomes" id="UP000094165">
    <property type="component" value="Unassembled WGS sequence"/>
</dbReference>
<keyword evidence="4" id="KW-1185">Reference proteome</keyword>